<evidence type="ECO:0000256" key="2">
    <source>
        <dbReference type="SAM" id="Phobius"/>
    </source>
</evidence>
<organism evidence="3 4">
    <name type="scientific">Allofranklinella schreckenbergeri</name>
    <dbReference type="NCBI Taxonomy" id="1076744"/>
    <lineage>
        <taxon>Bacteria</taxon>
        <taxon>Pseudomonadati</taxon>
        <taxon>Pseudomonadota</taxon>
        <taxon>Betaproteobacteria</taxon>
        <taxon>Burkholderiales</taxon>
        <taxon>Comamonadaceae</taxon>
        <taxon>Allofranklinella</taxon>
    </lineage>
</organism>
<evidence type="ECO:0008006" key="5">
    <source>
        <dbReference type="Google" id="ProtNLM"/>
    </source>
</evidence>
<name>A0A3M6Q139_9BURK</name>
<accession>A0A3M6Q139</accession>
<feature type="region of interest" description="Disordered" evidence="1">
    <location>
        <begin position="1"/>
        <end position="22"/>
    </location>
</feature>
<gene>
    <name evidence="3" type="ORF">EBQ26_10500</name>
</gene>
<evidence type="ECO:0000313" key="4">
    <source>
        <dbReference type="Proteomes" id="UP000267521"/>
    </source>
</evidence>
<keyword evidence="2" id="KW-0472">Membrane</keyword>
<feature type="compositionally biased region" description="Basic residues" evidence="1">
    <location>
        <begin position="1"/>
        <end position="12"/>
    </location>
</feature>
<keyword evidence="2" id="KW-1133">Transmembrane helix</keyword>
<sequence length="126" mass="13749">MSNRQTHARARSSRGDELALSETTTDAPLLPIEQLARLKEIAPEKVQWLFDKTSEEIVFRHAETRRVNTMTFIDRIAGLVFALLIACAGIGGAIYLAMYDKTVVASIIGGTTLVGLVTAFIAARKS</sequence>
<evidence type="ECO:0000313" key="3">
    <source>
        <dbReference type="EMBL" id="RMW96028.1"/>
    </source>
</evidence>
<comment type="caution">
    <text evidence="3">The sequence shown here is derived from an EMBL/GenBank/DDBJ whole genome shotgun (WGS) entry which is preliminary data.</text>
</comment>
<proteinExistence type="predicted"/>
<feature type="transmembrane region" description="Helical" evidence="2">
    <location>
        <begin position="76"/>
        <end position="97"/>
    </location>
</feature>
<dbReference type="Proteomes" id="UP000267521">
    <property type="component" value="Unassembled WGS sequence"/>
</dbReference>
<dbReference type="RefSeq" id="WP_122238973.1">
    <property type="nucleotide sequence ID" value="NZ_RDQM01000014.1"/>
</dbReference>
<evidence type="ECO:0000256" key="1">
    <source>
        <dbReference type="SAM" id="MobiDB-lite"/>
    </source>
</evidence>
<protein>
    <recommendedName>
        <fullName evidence="5">DUF2335 domain-containing protein</fullName>
    </recommendedName>
</protein>
<keyword evidence="2" id="KW-0812">Transmembrane</keyword>
<feature type="transmembrane region" description="Helical" evidence="2">
    <location>
        <begin position="103"/>
        <end position="123"/>
    </location>
</feature>
<reference evidence="3 4" key="1">
    <citation type="submission" date="2018-10" db="EMBL/GenBank/DDBJ databases">
        <title>Comamonadaceae CDC group NO-1 genome sequencing and assembly.</title>
        <authorList>
            <person name="Bernier A.-M."/>
            <person name="Bernard K."/>
        </authorList>
    </citation>
    <scope>NUCLEOTIDE SEQUENCE [LARGE SCALE GENOMIC DNA]</scope>
    <source>
        <strain evidence="3 4">NML970147</strain>
    </source>
</reference>
<dbReference type="AlphaFoldDB" id="A0A3M6Q139"/>
<dbReference type="EMBL" id="RDQM01000014">
    <property type="protein sequence ID" value="RMW96028.1"/>
    <property type="molecule type" value="Genomic_DNA"/>
</dbReference>